<protein>
    <submittedName>
        <fullName evidence="2">Polymorphic toxin-type HINT domain-containing protein</fullName>
    </submittedName>
</protein>
<name>A0ABW7G8T4_9BURK</name>
<dbReference type="Pfam" id="PF07591">
    <property type="entry name" value="PT-HINT"/>
    <property type="match status" value="1"/>
</dbReference>
<gene>
    <name evidence="2" type="ORF">ACG00X_16070</name>
</gene>
<dbReference type="Proteomes" id="UP001606305">
    <property type="component" value="Unassembled WGS sequence"/>
</dbReference>
<dbReference type="RefSeq" id="WP_394489224.1">
    <property type="nucleotide sequence ID" value="NZ_JBIGIA010000012.1"/>
</dbReference>
<keyword evidence="3" id="KW-1185">Reference proteome</keyword>
<dbReference type="InterPro" id="IPR030934">
    <property type="entry name" value="Intein_C"/>
</dbReference>
<comment type="caution">
    <text evidence="2">The sequence shown here is derived from an EMBL/GenBank/DDBJ whole genome shotgun (WGS) entry which is preliminary data.</text>
</comment>
<organism evidence="2 3">
    <name type="scientific">Pelomonas nitida</name>
    <dbReference type="NCBI Taxonomy" id="3299027"/>
    <lineage>
        <taxon>Bacteria</taxon>
        <taxon>Pseudomonadati</taxon>
        <taxon>Pseudomonadota</taxon>
        <taxon>Betaproteobacteria</taxon>
        <taxon>Burkholderiales</taxon>
        <taxon>Sphaerotilaceae</taxon>
        <taxon>Roseateles</taxon>
    </lineage>
</organism>
<evidence type="ECO:0000256" key="1">
    <source>
        <dbReference type="SAM" id="MobiDB-lite"/>
    </source>
</evidence>
<evidence type="ECO:0000313" key="2">
    <source>
        <dbReference type="EMBL" id="MFG6458358.1"/>
    </source>
</evidence>
<dbReference type="PROSITE" id="PS50817">
    <property type="entry name" value="INTEIN_N_TER"/>
    <property type="match status" value="1"/>
</dbReference>
<dbReference type="SUPFAM" id="SSF51294">
    <property type="entry name" value="Hedgehog/intein (Hint) domain"/>
    <property type="match status" value="1"/>
</dbReference>
<reference evidence="2 3" key="1">
    <citation type="submission" date="2024-09" db="EMBL/GenBank/DDBJ databases">
        <title>Novel species of the genus Pelomonas and Roseateles isolated from streams.</title>
        <authorList>
            <person name="Lu H."/>
        </authorList>
    </citation>
    <scope>NUCLEOTIDE SEQUENCE [LARGE SCALE GENOMIC DNA]</scope>
    <source>
        <strain evidence="2 3">BYS96W</strain>
    </source>
</reference>
<evidence type="ECO:0000313" key="3">
    <source>
        <dbReference type="Proteomes" id="UP001606305"/>
    </source>
</evidence>
<dbReference type="Gene3D" id="3.40.1350.120">
    <property type="match status" value="1"/>
</dbReference>
<dbReference type="PROSITE" id="PS50818">
    <property type="entry name" value="INTEIN_C_TER"/>
    <property type="match status" value="1"/>
</dbReference>
<dbReference type="Gene3D" id="2.170.16.10">
    <property type="entry name" value="Hedgehog/Intein (Hint) domain"/>
    <property type="match status" value="1"/>
</dbReference>
<dbReference type="EMBL" id="JBIGIA010000012">
    <property type="protein sequence ID" value="MFG6458358.1"/>
    <property type="molecule type" value="Genomic_DNA"/>
</dbReference>
<accession>A0ABW7G8T4</accession>
<feature type="region of interest" description="Disordered" evidence="1">
    <location>
        <begin position="130"/>
        <end position="155"/>
    </location>
</feature>
<dbReference type="InterPro" id="IPR036844">
    <property type="entry name" value="Hint_dom_sf"/>
</dbReference>
<dbReference type="NCBIfam" id="TIGR01443">
    <property type="entry name" value="intein_Cterm"/>
    <property type="match status" value="1"/>
</dbReference>
<dbReference type="InterPro" id="IPR006141">
    <property type="entry name" value="Intein_N"/>
</dbReference>
<proteinExistence type="predicted"/>
<dbReference type="CDD" id="cd00081">
    <property type="entry name" value="Hint"/>
    <property type="match status" value="1"/>
</dbReference>
<sequence>MKGRFEQGIVIDVTGNHPIWVVGKGWIEARELIEGDELYSADGKPVSVISLTNIDHSNDFVVYNLEVEGFNTYFVSAEYIWVHNCNLQTVGVKVADVVEGQVPKEGKYSLSDPREINIRNALKEIGVDTEVLPDPKNHGTTPPNKLGKKEQKNPDLLDRATGEVIELYRPETSGENAARNAASKIQSKAWEQSSVLAVDLRNSSINPLDLLKLGRLG</sequence>